<dbReference type="Pfam" id="PF08530">
    <property type="entry name" value="PepX_C"/>
    <property type="match status" value="1"/>
</dbReference>
<name>A0A846Y9U9_9NOCA</name>
<dbReference type="Gene3D" id="3.40.50.1820">
    <property type="entry name" value="alpha/beta hydrolase"/>
    <property type="match status" value="1"/>
</dbReference>
<reference evidence="4 5" key="1">
    <citation type="submission" date="2020-04" db="EMBL/GenBank/DDBJ databases">
        <title>MicrobeNet Type strains.</title>
        <authorList>
            <person name="Nicholson A.C."/>
        </authorList>
    </citation>
    <scope>NUCLEOTIDE SEQUENCE [LARGE SCALE GENOMIC DNA]</scope>
    <source>
        <strain evidence="4 5">JCM 3332</strain>
    </source>
</reference>
<evidence type="ECO:0000256" key="2">
    <source>
        <dbReference type="SAM" id="MobiDB-lite"/>
    </source>
</evidence>
<dbReference type="GO" id="GO:0008239">
    <property type="term" value="F:dipeptidyl-peptidase activity"/>
    <property type="evidence" value="ECO:0007669"/>
    <property type="project" value="InterPro"/>
</dbReference>
<feature type="region of interest" description="Disordered" evidence="2">
    <location>
        <begin position="365"/>
        <end position="391"/>
    </location>
</feature>
<organism evidence="4 5">
    <name type="scientific">Nocardia flavorosea</name>
    <dbReference type="NCBI Taxonomy" id="53429"/>
    <lineage>
        <taxon>Bacteria</taxon>
        <taxon>Bacillati</taxon>
        <taxon>Actinomycetota</taxon>
        <taxon>Actinomycetes</taxon>
        <taxon>Mycobacteriales</taxon>
        <taxon>Nocardiaceae</taxon>
        <taxon>Nocardia</taxon>
    </lineage>
</organism>
<dbReference type="RefSeq" id="WP_063915806.1">
    <property type="nucleotide sequence ID" value="NZ_JAAXOT010000001.1"/>
</dbReference>
<feature type="domain" description="Xaa-Pro dipeptidyl-peptidase C-terminal" evidence="3">
    <location>
        <begin position="310"/>
        <end position="546"/>
    </location>
</feature>
<comment type="caution">
    <text evidence="4">The sequence shown here is derived from an EMBL/GenBank/DDBJ whole genome shotgun (WGS) entry which is preliminary data.</text>
</comment>
<dbReference type="Pfam" id="PF02129">
    <property type="entry name" value="Peptidase_S15"/>
    <property type="match status" value="1"/>
</dbReference>
<dbReference type="InterPro" id="IPR029058">
    <property type="entry name" value="AB_hydrolase_fold"/>
</dbReference>
<evidence type="ECO:0000259" key="3">
    <source>
        <dbReference type="SMART" id="SM00939"/>
    </source>
</evidence>
<dbReference type="PANTHER" id="PTHR43056:SF10">
    <property type="entry name" value="COCE_NOND FAMILY, PUTATIVE (AFU_ORTHOLOGUE AFUA_7G00600)-RELATED"/>
    <property type="match status" value="1"/>
</dbReference>
<dbReference type="AlphaFoldDB" id="A0A846Y9U9"/>
<dbReference type="InterPro" id="IPR008979">
    <property type="entry name" value="Galactose-bd-like_sf"/>
</dbReference>
<keyword evidence="1 4" id="KW-0378">Hydrolase</keyword>
<dbReference type="InterPro" id="IPR000383">
    <property type="entry name" value="Xaa-Pro-like_dom"/>
</dbReference>
<dbReference type="InterPro" id="IPR050585">
    <property type="entry name" value="Xaa-Pro_dipeptidyl-ppase/CocE"/>
</dbReference>
<keyword evidence="5" id="KW-1185">Reference proteome</keyword>
<dbReference type="SUPFAM" id="SSF53474">
    <property type="entry name" value="alpha/beta-Hydrolases"/>
    <property type="match status" value="1"/>
</dbReference>
<evidence type="ECO:0000313" key="4">
    <source>
        <dbReference type="EMBL" id="NKY54602.1"/>
    </source>
</evidence>
<sequence length="554" mass="61616">MSEIAGRLSWQLMSRIVQKKMSLPEPMTRNIVAQRDLETRMPDGTVLLADLYRPGSFSGSLPTLLVRSPYGRRGMLSLYARPFAERGYQVLLQSVRGTDGSGGEFEPLRHERADGLATIDWVIEQPWFDGNLVLGGPSYMGFAQWAVADKVPAQVKAILPTTTSSNVIDAFHRPEGMLAENLLNWTSLRFTSTVVSHLMSEVGFMRRLRRVLEEGPVVDSDSRMVGQAWPFFQEVVQHHSDDSYWTTVDVDHRETITKTAVPASIIAGWYDLFLPHTLRDYRALVDAGQQPRLTVGPWTHIDNGLRGAAIREGTQWALALARGEEVAEQDPVRVFVVGSDQWRSFTSWPPPEAITDRWYLHPEGALDRSPAAPSAPDRYRYDPADPTPSVGMSKLAAQKVGPRDNLELENRSDVLTFTSGPMAHDYEVIGDITAEIWLRSSRPSTDLFVRICDVDSDGRSINVCDGITVVETTEAEAAEPAKVIVHVWPTAHCFRAGHRLRIQISSGAHPVYARNPGSIGERLTGTTLHVADQEIFHDPEHESVVLLPTSPSRS</sequence>
<protein>
    <submittedName>
        <fullName evidence="4">CocE/NonD family hydrolase</fullName>
    </submittedName>
</protein>
<dbReference type="InterPro" id="IPR005674">
    <property type="entry name" value="CocE/Ser_esterase"/>
</dbReference>
<dbReference type="EMBL" id="JAAXOT010000001">
    <property type="protein sequence ID" value="NKY54602.1"/>
    <property type="molecule type" value="Genomic_DNA"/>
</dbReference>
<dbReference type="SUPFAM" id="SSF49785">
    <property type="entry name" value="Galactose-binding domain-like"/>
    <property type="match status" value="1"/>
</dbReference>
<dbReference type="SMART" id="SM00939">
    <property type="entry name" value="PepX_C"/>
    <property type="match status" value="1"/>
</dbReference>
<gene>
    <name evidence="4" type="ORF">HGA15_00200</name>
</gene>
<dbReference type="NCBIfam" id="TIGR00976">
    <property type="entry name" value="CocE_NonD"/>
    <property type="match status" value="1"/>
</dbReference>
<evidence type="ECO:0000313" key="5">
    <source>
        <dbReference type="Proteomes" id="UP000570678"/>
    </source>
</evidence>
<evidence type="ECO:0000256" key="1">
    <source>
        <dbReference type="ARBA" id="ARBA00022801"/>
    </source>
</evidence>
<accession>A0A846Y9U9</accession>
<dbReference type="PANTHER" id="PTHR43056">
    <property type="entry name" value="PEPTIDASE S9 PROLYL OLIGOPEPTIDASE"/>
    <property type="match status" value="1"/>
</dbReference>
<dbReference type="Proteomes" id="UP000570678">
    <property type="component" value="Unassembled WGS sequence"/>
</dbReference>
<dbReference type="InterPro" id="IPR013736">
    <property type="entry name" value="Xaa-Pro_dipept_C"/>
</dbReference>
<proteinExistence type="predicted"/>
<dbReference type="Gene3D" id="1.10.3020.10">
    <property type="entry name" value="alpha-amino acid ester hydrolase ( Helical cap domain)"/>
    <property type="match status" value="1"/>
</dbReference>
<dbReference type="Gene3D" id="2.60.120.260">
    <property type="entry name" value="Galactose-binding domain-like"/>
    <property type="match status" value="1"/>
</dbReference>